<name>A0A151IYF3_9HYME</name>
<gene>
    <name evidence="2" type="ORF">ALC57_14315</name>
</gene>
<keyword evidence="1" id="KW-0812">Transmembrane</keyword>
<keyword evidence="1" id="KW-0472">Membrane</keyword>
<protein>
    <submittedName>
        <fullName evidence="2">Uncharacterized protein</fullName>
    </submittedName>
</protein>
<dbReference type="AlphaFoldDB" id="A0A151IYF3"/>
<keyword evidence="1" id="KW-1133">Transmembrane helix</keyword>
<sequence>VFKGSSSGNFVPSVTINPGIGVAVMAILSDSDLNEYKTKSTCNANHRFVQGLLACVFSNRYPDNTDGALADTCSKLGTGPDGDDGDLTGLTSHDFLHRLEQCIQPCCFFRSSIFFMPRDIDAFSGCGSGHDEGLKSRKATETGDPVEGMSDVALLLNTCCCVRILRVPIFVGCALLFRCFGMFVLLLKFLFVLLQPVNTELMGKTSGKLIVYLEPSIEKNQEECESKRFVVLDQFRGARCSDSENIECHQPRDKGMAGVHGFVISGILLTGANLRSRSALSPTVENETRGLRRCCAARKAEEEHVRSKEEDRGKERDTEIALKHHHYLLPRDRSWCSRTATGARGSAQA</sequence>
<keyword evidence="3" id="KW-1185">Reference proteome</keyword>
<feature type="transmembrane region" description="Helical" evidence="1">
    <location>
        <begin position="169"/>
        <end position="194"/>
    </location>
</feature>
<accession>A0A151IYF3</accession>
<evidence type="ECO:0000256" key="1">
    <source>
        <dbReference type="SAM" id="Phobius"/>
    </source>
</evidence>
<organism evidence="2 3">
    <name type="scientific">Trachymyrmex cornetzi</name>
    <dbReference type="NCBI Taxonomy" id="471704"/>
    <lineage>
        <taxon>Eukaryota</taxon>
        <taxon>Metazoa</taxon>
        <taxon>Ecdysozoa</taxon>
        <taxon>Arthropoda</taxon>
        <taxon>Hexapoda</taxon>
        <taxon>Insecta</taxon>
        <taxon>Pterygota</taxon>
        <taxon>Neoptera</taxon>
        <taxon>Endopterygota</taxon>
        <taxon>Hymenoptera</taxon>
        <taxon>Apocrita</taxon>
        <taxon>Aculeata</taxon>
        <taxon>Formicoidea</taxon>
        <taxon>Formicidae</taxon>
        <taxon>Myrmicinae</taxon>
        <taxon>Trachymyrmex</taxon>
    </lineage>
</organism>
<dbReference type="EMBL" id="KQ980763">
    <property type="protein sequence ID" value="KYN13498.1"/>
    <property type="molecule type" value="Genomic_DNA"/>
</dbReference>
<feature type="non-terminal residue" evidence="2">
    <location>
        <position position="1"/>
    </location>
</feature>
<reference evidence="2 3" key="1">
    <citation type="submission" date="2015-09" db="EMBL/GenBank/DDBJ databases">
        <title>Trachymyrmex cornetzi WGS genome.</title>
        <authorList>
            <person name="Nygaard S."/>
            <person name="Hu H."/>
            <person name="Boomsma J."/>
            <person name="Zhang G."/>
        </authorList>
    </citation>
    <scope>NUCLEOTIDE SEQUENCE [LARGE SCALE GENOMIC DNA]</scope>
    <source>
        <strain evidence="2">Tcor2-1</strain>
        <tissue evidence="2">Whole body</tissue>
    </source>
</reference>
<proteinExistence type="predicted"/>
<evidence type="ECO:0000313" key="2">
    <source>
        <dbReference type="EMBL" id="KYN13498.1"/>
    </source>
</evidence>
<evidence type="ECO:0000313" key="3">
    <source>
        <dbReference type="Proteomes" id="UP000078492"/>
    </source>
</evidence>
<dbReference type="Proteomes" id="UP000078492">
    <property type="component" value="Unassembled WGS sequence"/>
</dbReference>